<proteinExistence type="predicted"/>
<dbReference type="GO" id="GO:0032259">
    <property type="term" value="P:methylation"/>
    <property type="evidence" value="ECO:0007669"/>
    <property type="project" value="UniProtKB-KW"/>
</dbReference>
<keyword evidence="7" id="KW-1185">Reference proteome</keyword>
<reference evidence="6 7" key="1">
    <citation type="submission" date="2017-04" db="EMBL/GenBank/DDBJ databases">
        <authorList>
            <person name="Afonso C.L."/>
            <person name="Miller P.J."/>
            <person name="Scott M.A."/>
            <person name="Spackman E."/>
            <person name="Goraichik I."/>
            <person name="Dimitrov K.M."/>
            <person name="Suarez D.L."/>
            <person name="Swayne D.E."/>
        </authorList>
    </citation>
    <scope>NUCLEOTIDE SEQUENCE [LARGE SCALE GENOMIC DNA]</scope>
    <source>
        <strain evidence="6 7">USBA 355</strain>
    </source>
</reference>
<evidence type="ECO:0000256" key="5">
    <source>
        <dbReference type="SAM" id="Phobius"/>
    </source>
</evidence>
<protein>
    <submittedName>
        <fullName evidence="6">Uncharacterized protein YpbQ, isoprenylcysteine carboxyl methyltransferase (ICMT) family</fullName>
    </submittedName>
</protein>
<dbReference type="STRING" id="560819.SAMN05428998_10215"/>
<keyword evidence="6" id="KW-0489">Methyltransferase</keyword>
<feature type="transmembrane region" description="Helical" evidence="5">
    <location>
        <begin position="70"/>
        <end position="93"/>
    </location>
</feature>
<evidence type="ECO:0000313" key="7">
    <source>
        <dbReference type="Proteomes" id="UP000192917"/>
    </source>
</evidence>
<sequence>MTLFPDLFIAAAVAFRVATLAVSIRHERALKRAGAEEHGAGTSALLAAAHVAFYLAAIAEGLWRAAPFDAVSLAGLLLYGFGAVLLLVVIRLLGRFWTVKLIVAPDHRLVEHPLFRRVRHPNYFLNILPELAGFALALHAWATLAVGLPLYLVPLVLRIRQEERVMQARFEGY</sequence>
<organism evidence="6 7">
    <name type="scientific">Tistlia consotensis USBA 355</name>
    <dbReference type="NCBI Taxonomy" id="560819"/>
    <lineage>
        <taxon>Bacteria</taxon>
        <taxon>Pseudomonadati</taxon>
        <taxon>Pseudomonadota</taxon>
        <taxon>Alphaproteobacteria</taxon>
        <taxon>Rhodospirillales</taxon>
        <taxon>Rhodovibrionaceae</taxon>
        <taxon>Tistlia</taxon>
    </lineage>
</organism>
<keyword evidence="4 5" id="KW-0472">Membrane</keyword>
<evidence type="ECO:0000256" key="2">
    <source>
        <dbReference type="ARBA" id="ARBA00022692"/>
    </source>
</evidence>
<dbReference type="GO" id="GO:0004671">
    <property type="term" value="F:protein C-terminal S-isoprenylcysteine carboxyl O-methyltransferase activity"/>
    <property type="evidence" value="ECO:0007669"/>
    <property type="project" value="InterPro"/>
</dbReference>
<dbReference type="PANTHER" id="PTHR43847:SF1">
    <property type="entry name" value="BLL3993 PROTEIN"/>
    <property type="match status" value="1"/>
</dbReference>
<name>A0A1Y6BBS5_9PROT</name>
<feature type="transmembrane region" description="Helical" evidence="5">
    <location>
        <begin position="131"/>
        <end position="157"/>
    </location>
</feature>
<gene>
    <name evidence="6" type="ORF">SAMN05428998_10215</name>
</gene>
<dbReference type="PANTHER" id="PTHR43847">
    <property type="entry name" value="BLL3993 PROTEIN"/>
    <property type="match status" value="1"/>
</dbReference>
<feature type="transmembrane region" description="Helical" evidence="5">
    <location>
        <begin position="44"/>
        <end position="63"/>
    </location>
</feature>
<comment type="subcellular location">
    <subcellularLocation>
        <location evidence="1">Membrane</location>
        <topology evidence="1">Multi-pass membrane protein</topology>
    </subcellularLocation>
</comment>
<dbReference type="EMBL" id="FWZX01000002">
    <property type="protein sequence ID" value="SME96725.1"/>
    <property type="molecule type" value="Genomic_DNA"/>
</dbReference>
<dbReference type="InterPro" id="IPR007269">
    <property type="entry name" value="ICMT_MeTrfase"/>
</dbReference>
<evidence type="ECO:0000256" key="1">
    <source>
        <dbReference type="ARBA" id="ARBA00004141"/>
    </source>
</evidence>
<keyword evidence="2 5" id="KW-0812">Transmembrane</keyword>
<dbReference type="InterPro" id="IPR052527">
    <property type="entry name" value="Metal_cation-efflux_comp"/>
</dbReference>
<accession>A0A1Y6BBS5</accession>
<dbReference type="Pfam" id="PF04140">
    <property type="entry name" value="ICMT"/>
    <property type="match status" value="1"/>
</dbReference>
<keyword evidence="3 5" id="KW-1133">Transmembrane helix</keyword>
<evidence type="ECO:0000256" key="3">
    <source>
        <dbReference type="ARBA" id="ARBA00022989"/>
    </source>
</evidence>
<dbReference type="GO" id="GO:0016020">
    <property type="term" value="C:membrane"/>
    <property type="evidence" value="ECO:0007669"/>
    <property type="project" value="UniProtKB-SubCell"/>
</dbReference>
<dbReference type="RefSeq" id="WP_085121104.1">
    <property type="nucleotide sequence ID" value="NZ_FWZX01000002.1"/>
</dbReference>
<dbReference type="AlphaFoldDB" id="A0A1Y6BBS5"/>
<dbReference type="Proteomes" id="UP000192917">
    <property type="component" value="Unassembled WGS sequence"/>
</dbReference>
<dbReference type="Gene3D" id="1.20.120.1630">
    <property type="match status" value="1"/>
</dbReference>
<evidence type="ECO:0000313" key="6">
    <source>
        <dbReference type="EMBL" id="SME96725.1"/>
    </source>
</evidence>
<keyword evidence="6" id="KW-0808">Transferase</keyword>
<evidence type="ECO:0000256" key="4">
    <source>
        <dbReference type="ARBA" id="ARBA00023136"/>
    </source>
</evidence>